<evidence type="ECO:0000256" key="14">
    <source>
        <dbReference type="ARBA" id="ARBA00023053"/>
    </source>
</evidence>
<dbReference type="InterPro" id="IPR050243">
    <property type="entry name" value="PHP_phosphatase"/>
</dbReference>
<dbReference type="InterPro" id="IPR037160">
    <property type="entry name" value="DNA_Pol_thumb_sf"/>
</dbReference>
<evidence type="ECO:0000256" key="3">
    <source>
        <dbReference type="ARBA" id="ARBA00012417"/>
    </source>
</evidence>
<dbReference type="GO" id="GO:0140078">
    <property type="term" value="F:class I DNA-(apurinic or apyrimidinic site) endonuclease activity"/>
    <property type="evidence" value="ECO:0007669"/>
    <property type="project" value="UniProtKB-EC"/>
</dbReference>
<dbReference type="PANTHER" id="PTHR36928:SF1">
    <property type="entry name" value="PHOSPHATASE YCDX-RELATED"/>
    <property type="match status" value="1"/>
</dbReference>
<keyword evidence="6" id="KW-0488">Methylation</keyword>
<dbReference type="SMART" id="SM00481">
    <property type="entry name" value="POLIIIAc"/>
    <property type="match status" value="1"/>
</dbReference>
<keyword evidence="11" id="KW-0227">DNA damage</keyword>
<dbReference type="GO" id="GO:0006281">
    <property type="term" value="P:DNA repair"/>
    <property type="evidence" value="ECO:0007669"/>
    <property type="project" value="UniProtKB-KW"/>
</dbReference>
<dbReference type="EC" id="2.7.7.7" evidence="3"/>
<organism evidence="25 26">
    <name type="scientific">Calidithermus roseus</name>
    <dbReference type="NCBI Taxonomy" id="1644118"/>
    <lineage>
        <taxon>Bacteria</taxon>
        <taxon>Thermotogati</taxon>
        <taxon>Deinococcota</taxon>
        <taxon>Deinococci</taxon>
        <taxon>Thermales</taxon>
        <taxon>Thermaceae</taxon>
        <taxon>Calidithermus</taxon>
    </lineage>
</organism>
<dbReference type="GO" id="GO:0005829">
    <property type="term" value="C:cytosol"/>
    <property type="evidence" value="ECO:0007669"/>
    <property type="project" value="TreeGrafter"/>
</dbReference>
<dbReference type="GO" id="GO:0042578">
    <property type="term" value="F:phosphoric ester hydrolase activity"/>
    <property type="evidence" value="ECO:0007669"/>
    <property type="project" value="TreeGrafter"/>
</dbReference>
<evidence type="ECO:0000256" key="21">
    <source>
        <dbReference type="ARBA" id="ARBA00049244"/>
    </source>
</evidence>
<dbReference type="SUPFAM" id="SSF47781">
    <property type="entry name" value="RuvA domain 2-like"/>
    <property type="match status" value="1"/>
</dbReference>
<dbReference type="Pfam" id="PF14520">
    <property type="entry name" value="HHH_5"/>
    <property type="match status" value="1"/>
</dbReference>
<dbReference type="InterPro" id="IPR043519">
    <property type="entry name" value="NT_sf"/>
</dbReference>
<dbReference type="GO" id="GO:0004527">
    <property type="term" value="F:exonuclease activity"/>
    <property type="evidence" value="ECO:0007669"/>
    <property type="project" value="UniProtKB-KW"/>
</dbReference>
<accession>A0A399ETF6</accession>
<evidence type="ECO:0000256" key="1">
    <source>
        <dbReference type="ARBA" id="ARBA00001946"/>
    </source>
</evidence>
<keyword evidence="13" id="KW-0239">DNA-directed DNA polymerase</keyword>
<keyword evidence="14" id="KW-0915">Sodium</keyword>
<dbReference type="InterPro" id="IPR003141">
    <property type="entry name" value="Pol/His_phosphatase_N"/>
</dbReference>
<comment type="catalytic activity">
    <reaction evidence="21">
        <text>DNA(n) + a 2'-deoxyribonucleoside 5'-triphosphate = DNA(n+1) + diphosphate</text>
        <dbReference type="Rhea" id="RHEA:22508"/>
        <dbReference type="Rhea" id="RHEA-COMP:17339"/>
        <dbReference type="Rhea" id="RHEA-COMP:17340"/>
        <dbReference type="ChEBI" id="CHEBI:33019"/>
        <dbReference type="ChEBI" id="CHEBI:61560"/>
        <dbReference type="ChEBI" id="CHEBI:173112"/>
        <dbReference type="EC" id="2.7.7.7"/>
    </reaction>
</comment>
<dbReference type="InterPro" id="IPR027421">
    <property type="entry name" value="DNA_pol_lamdba_lyase_dom_sf"/>
</dbReference>
<dbReference type="GO" id="GO:0003887">
    <property type="term" value="F:DNA-directed DNA polymerase activity"/>
    <property type="evidence" value="ECO:0007669"/>
    <property type="project" value="UniProtKB-KW"/>
</dbReference>
<keyword evidence="15" id="KW-0234">DNA repair</keyword>
<feature type="domain" description="Helix-hairpin-helix DNA-binding motif class 1" evidence="22">
    <location>
        <begin position="53"/>
        <end position="72"/>
    </location>
</feature>
<evidence type="ECO:0000256" key="9">
    <source>
        <dbReference type="ARBA" id="ARBA00022695"/>
    </source>
</evidence>
<evidence type="ECO:0000256" key="12">
    <source>
        <dbReference type="ARBA" id="ARBA00022843"/>
    </source>
</evidence>
<dbReference type="InterPro" id="IPR002008">
    <property type="entry name" value="DNA_pol_X_beta-like"/>
</dbReference>
<feature type="domain" description="Helix-hairpin-helix DNA-binding motif class 1" evidence="22">
    <location>
        <begin position="93"/>
        <end position="112"/>
    </location>
</feature>
<feature type="domain" description="Helix-hairpin-helix DNA-binding motif class 1" evidence="22">
    <location>
        <begin position="128"/>
        <end position="147"/>
    </location>
</feature>
<dbReference type="SUPFAM" id="SSF81301">
    <property type="entry name" value="Nucleotidyltransferase"/>
    <property type="match status" value="1"/>
</dbReference>
<proteinExistence type="predicted"/>
<evidence type="ECO:0000256" key="8">
    <source>
        <dbReference type="ARBA" id="ARBA00022679"/>
    </source>
</evidence>
<dbReference type="Proteomes" id="UP000265341">
    <property type="component" value="Unassembled WGS sequence"/>
</dbReference>
<reference evidence="25 26" key="1">
    <citation type="submission" date="2018-08" db="EMBL/GenBank/DDBJ databases">
        <title>Meiothermus roseus NBRC 110900 genome sequencing project.</title>
        <authorList>
            <person name="Da Costa M.S."/>
            <person name="Albuquerque L."/>
            <person name="Raposo P."/>
            <person name="Froufe H.J.C."/>
            <person name="Barroso C.S."/>
            <person name="Egas C."/>
        </authorList>
    </citation>
    <scope>NUCLEOTIDE SEQUENCE [LARGE SCALE GENOMIC DNA]</scope>
    <source>
        <strain evidence="25 26">NBRC 110900</strain>
    </source>
</reference>
<evidence type="ECO:0000256" key="13">
    <source>
        <dbReference type="ARBA" id="ARBA00022932"/>
    </source>
</evidence>
<evidence type="ECO:0000259" key="22">
    <source>
        <dbReference type="SMART" id="SM00278"/>
    </source>
</evidence>
<evidence type="ECO:0000259" key="24">
    <source>
        <dbReference type="SMART" id="SM00483"/>
    </source>
</evidence>
<evidence type="ECO:0000313" key="25">
    <source>
        <dbReference type="EMBL" id="RIH85511.1"/>
    </source>
</evidence>
<keyword evidence="26" id="KW-1185">Reference proteome</keyword>
<gene>
    <name evidence="25" type="primary">polX_1</name>
    <name evidence="25" type="ORF">Mrose_02185</name>
</gene>
<evidence type="ECO:0000256" key="15">
    <source>
        <dbReference type="ARBA" id="ARBA00023204"/>
    </source>
</evidence>
<dbReference type="OrthoDB" id="9808747at2"/>
<evidence type="ECO:0000256" key="5">
    <source>
        <dbReference type="ARBA" id="ARBA00020020"/>
    </source>
</evidence>
<dbReference type="AlphaFoldDB" id="A0A399ETF6"/>
<dbReference type="InterPro" id="IPR003583">
    <property type="entry name" value="Hlx-hairpin-Hlx_DNA-bd_motif"/>
</dbReference>
<comment type="function">
    <text evidence="20">Repair polymerase that plays a key role in base-excision repair. During this process, the damaged base is excised by specific DNA glycosylases, the DNA backbone is nicked at the abasic site by an apurinic/apyrimidic (AP) endonuclease, and POLB removes 5'-deoxyribose-phosphate from the preincised AP site acting as a 5'-deoxyribose-phosphate lyase (5'-dRP lyase); through its DNA polymerase activity, it adds one nucleotide to the 3' end of the arising single-nucleotide gap. Conducts 'gap-filling' DNA synthesis in a stepwise distributive fashion rather than in a processive fashion as for other DNA polymerases. It is also able to cleave sugar-phosphate bonds 3' to an intact AP site, acting as an AP lyase.</text>
</comment>
<dbReference type="PIRSF" id="PIRSF005047">
    <property type="entry name" value="UCP005047_YshC"/>
    <property type="match status" value="1"/>
</dbReference>
<dbReference type="PRINTS" id="PR00870">
    <property type="entry name" value="DNAPOLXBETA"/>
</dbReference>
<evidence type="ECO:0000256" key="17">
    <source>
        <dbReference type="ARBA" id="ARBA00035726"/>
    </source>
</evidence>
<keyword evidence="12" id="KW-0832">Ubl conjugation</keyword>
<evidence type="ECO:0000256" key="16">
    <source>
        <dbReference type="ARBA" id="ARBA00035717"/>
    </source>
</evidence>
<evidence type="ECO:0000256" key="18">
    <source>
        <dbReference type="ARBA" id="ARBA00044632"/>
    </source>
</evidence>
<evidence type="ECO:0000313" key="26">
    <source>
        <dbReference type="Proteomes" id="UP000265341"/>
    </source>
</evidence>
<dbReference type="InterPro" id="IPR022311">
    <property type="entry name" value="PolX-like"/>
</dbReference>
<dbReference type="InterPro" id="IPR047967">
    <property type="entry name" value="PolX_PHP"/>
</dbReference>
<dbReference type="Pfam" id="PF14791">
    <property type="entry name" value="DNA_pol_B_thumb"/>
    <property type="match status" value="1"/>
</dbReference>
<comment type="subcellular location">
    <subcellularLocation>
        <location evidence="2">Cytoplasm</location>
    </subcellularLocation>
</comment>
<evidence type="ECO:0000256" key="20">
    <source>
        <dbReference type="ARBA" id="ARBA00045548"/>
    </source>
</evidence>
<keyword evidence="9" id="KW-0548">Nucleotidyltransferase</keyword>
<dbReference type="EMBL" id="QWLA01000041">
    <property type="protein sequence ID" value="RIH85511.1"/>
    <property type="molecule type" value="Genomic_DNA"/>
</dbReference>
<feature type="domain" description="Polymerase/histidinol phosphatase N-terminal" evidence="23">
    <location>
        <begin position="339"/>
        <end position="419"/>
    </location>
</feature>
<protein>
    <recommendedName>
        <fullName evidence="5">DNA polymerase beta</fullName>
        <ecNumber evidence="3">2.7.7.7</ecNumber>
        <ecNumber evidence="4">4.2.99.18</ecNumber>
    </recommendedName>
    <alternativeName>
        <fullName evidence="16">5'-deoxyribose-phosphate lyase</fullName>
    </alternativeName>
    <alternativeName>
        <fullName evidence="17">AP lyase</fullName>
    </alternativeName>
</protein>
<keyword evidence="25" id="KW-0269">Exonuclease</keyword>
<dbReference type="Pfam" id="PF02811">
    <property type="entry name" value="PHP"/>
    <property type="match status" value="1"/>
</dbReference>
<dbReference type="Gene3D" id="3.20.20.140">
    <property type="entry name" value="Metal-dependent hydrolases"/>
    <property type="match status" value="1"/>
</dbReference>
<keyword evidence="7" id="KW-0237">DNA synthesis</keyword>
<comment type="caution">
    <text evidence="25">The sequence shown here is derived from an EMBL/GenBank/DDBJ whole genome shotgun (WGS) entry which is preliminary data.</text>
</comment>
<dbReference type="RefSeq" id="WP_119278198.1">
    <property type="nucleotide sequence ID" value="NZ_QWLA01000041.1"/>
</dbReference>
<dbReference type="SMART" id="SM00278">
    <property type="entry name" value="HhH1"/>
    <property type="match status" value="3"/>
</dbReference>
<evidence type="ECO:0000256" key="11">
    <source>
        <dbReference type="ARBA" id="ARBA00022763"/>
    </source>
</evidence>
<dbReference type="InterPro" id="IPR004013">
    <property type="entry name" value="PHP_dom"/>
</dbReference>
<sequence>MRNAEVSRLFQEMAEMLEFLGDNPFRARAYRQAARVLADLQTPIEDLAQQGLEALEDIPGIGPELAAKIQEYLQSGKIAAHEELARQVPAGVLEVMRVPGVGPKTAQLLWSRLGVDSLEKLKAALESKKVLQLPRFGEKKRLHLLENLALAQSATQRRPLGSVLWRVRELLAAIRGLPQVEQAECCGSVRRYKETVGDLDFLVATRQGEKVLAQFTRLPGIADVEAVGENRATVFLEDGLQVDLKIVPPESWGSGLQYLTGSKAHSIRLRKLAQEQGLKLNEYGVWEGERQVAGRDEAGVYAALGLPLIPPPLREDWGEIEAAQAGRLPRLVELKDIRGDLQLHSTWSDGKNTLLELAQAAKELGYEYIAVTDHSHSLRIAHGVHAQKMKQRIREIRKVNEKTGAKPYVLAGAEVEILADGSLDYPDEVLEELEIVLVAIHSHFGQDQKTETRRILKALENPYVHILSHPTCRLVGQRKGIEADWEKVFSQAKSLGKAVEIDGYYDRLDLPDRLARQAGEMGVIISLGTDAHQIDHLRFMDLAVGTAQRAWLGPSQILNTKPLEELLGWLEGVRQS</sequence>
<dbReference type="Gene3D" id="3.30.460.10">
    <property type="entry name" value="Beta Polymerase, domain 2"/>
    <property type="match status" value="1"/>
</dbReference>
<feature type="domain" description="DNA-directed DNA polymerase X" evidence="24">
    <location>
        <begin position="1"/>
        <end position="315"/>
    </location>
</feature>
<dbReference type="Gene3D" id="1.10.150.20">
    <property type="entry name" value="5' to 3' exonuclease, C-terminal subdomain"/>
    <property type="match status" value="1"/>
</dbReference>
<evidence type="ECO:0000256" key="4">
    <source>
        <dbReference type="ARBA" id="ARBA00012720"/>
    </source>
</evidence>
<dbReference type="InterPro" id="IPR016195">
    <property type="entry name" value="Pol/histidinol_Pase-like"/>
</dbReference>
<evidence type="ECO:0000259" key="23">
    <source>
        <dbReference type="SMART" id="SM00481"/>
    </source>
</evidence>
<dbReference type="CDD" id="cd07436">
    <property type="entry name" value="PHP_PolX"/>
    <property type="match status" value="1"/>
</dbReference>
<evidence type="ECO:0000256" key="10">
    <source>
        <dbReference type="ARBA" id="ARBA00022705"/>
    </source>
</evidence>
<dbReference type="SMART" id="SM00483">
    <property type="entry name" value="POLXc"/>
    <property type="match status" value="1"/>
</dbReference>
<evidence type="ECO:0000256" key="6">
    <source>
        <dbReference type="ARBA" id="ARBA00022481"/>
    </source>
</evidence>
<keyword evidence="25" id="KW-0378">Hydrolase</keyword>
<evidence type="ECO:0000256" key="19">
    <source>
        <dbReference type="ARBA" id="ARBA00044678"/>
    </source>
</evidence>
<dbReference type="InterPro" id="IPR029398">
    <property type="entry name" value="PolB_thumb"/>
</dbReference>
<dbReference type="SUPFAM" id="SSF47802">
    <property type="entry name" value="DNA polymerase beta, N-terminal domain-like"/>
    <property type="match status" value="1"/>
</dbReference>
<keyword evidence="25" id="KW-0540">Nuclease</keyword>
<dbReference type="GO" id="GO:0008270">
    <property type="term" value="F:zinc ion binding"/>
    <property type="evidence" value="ECO:0007669"/>
    <property type="project" value="TreeGrafter"/>
</dbReference>
<dbReference type="InterPro" id="IPR010996">
    <property type="entry name" value="HHH_MUS81"/>
</dbReference>
<comment type="catalytic activity">
    <reaction evidence="18">
        <text>2'-deoxyribonucleotide-(2'-deoxyribose 5'-phosphate)-2'-deoxyribonucleotide-DNA = a 3'-end 2'-deoxyribonucleotide-(2,3-dehydro-2,3-deoxyribose 5'-phosphate)-DNA + a 5'-end 5'-phospho-2'-deoxyribonucleoside-DNA + H(+)</text>
        <dbReference type="Rhea" id="RHEA:66592"/>
        <dbReference type="Rhea" id="RHEA-COMP:13180"/>
        <dbReference type="Rhea" id="RHEA-COMP:16897"/>
        <dbReference type="Rhea" id="RHEA-COMP:17067"/>
        <dbReference type="ChEBI" id="CHEBI:15378"/>
        <dbReference type="ChEBI" id="CHEBI:136412"/>
        <dbReference type="ChEBI" id="CHEBI:157695"/>
        <dbReference type="ChEBI" id="CHEBI:167181"/>
        <dbReference type="EC" id="4.2.99.18"/>
    </reaction>
</comment>
<dbReference type="Pfam" id="PF14716">
    <property type="entry name" value="HHH_8"/>
    <property type="match status" value="1"/>
</dbReference>
<dbReference type="InterPro" id="IPR010994">
    <property type="entry name" value="RuvA_2-like"/>
</dbReference>
<dbReference type="SUPFAM" id="SSF89550">
    <property type="entry name" value="PHP domain-like"/>
    <property type="match status" value="1"/>
</dbReference>
<evidence type="ECO:0000256" key="2">
    <source>
        <dbReference type="ARBA" id="ARBA00004496"/>
    </source>
</evidence>
<comment type="cofactor">
    <cofactor evidence="1">
        <name>Mg(2+)</name>
        <dbReference type="ChEBI" id="CHEBI:18420"/>
    </cofactor>
</comment>
<keyword evidence="10" id="KW-0235">DNA replication</keyword>
<dbReference type="NCBIfam" id="NF006375">
    <property type="entry name" value="PRK08609.1"/>
    <property type="match status" value="1"/>
</dbReference>
<dbReference type="PANTHER" id="PTHR36928">
    <property type="entry name" value="PHOSPHATASE YCDX-RELATED"/>
    <property type="match status" value="1"/>
</dbReference>
<name>A0A399ETF6_9DEIN</name>
<comment type="catalytic activity">
    <reaction evidence="19">
        <text>a 5'-end 2'-deoxyribose-2'-deoxyribonucleotide-DNA = (2E,4S)-4-hydroxypenten-2-al-5-phosphate + a 5'-end 5'-phospho-2'-deoxyribonucleoside-DNA + H(+)</text>
        <dbReference type="Rhea" id="RHEA:76255"/>
        <dbReference type="Rhea" id="RHEA-COMP:13180"/>
        <dbReference type="Rhea" id="RHEA-COMP:18657"/>
        <dbReference type="ChEBI" id="CHEBI:15378"/>
        <dbReference type="ChEBI" id="CHEBI:136412"/>
        <dbReference type="ChEBI" id="CHEBI:195194"/>
        <dbReference type="ChEBI" id="CHEBI:195195"/>
    </reaction>
</comment>
<keyword evidence="8" id="KW-0808">Transferase</keyword>
<dbReference type="InterPro" id="IPR002054">
    <property type="entry name" value="DNA-dir_DNA_pol_X"/>
</dbReference>
<dbReference type="EC" id="4.2.99.18" evidence="4"/>
<dbReference type="CDD" id="cd00141">
    <property type="entry name" value="NT_POLXc"/>
    <property type="match status" value="1"/>
</dbReference>
<dbReference type="Gene3D" id="3.30.210.10">
    <property type="entry name" value="DNA polymerase, thumb domain"/>
    <property type="match status" value="1"/>
</dbReference>
<evidence type="ECO:0000256" key="7">
    <source>
        <dbReference type="ARBA" id="ARBA00022634"/>
    </source>
</evidence>
<dbReference type="GO" id="GO:0003677">
    <property type="term" value="F:DNA binding"/>
    <property type="evidence" value="ECO:0007669"/>
    <property type="project" value="InterPro"/>
</dbReference>
<dbReference type="Gene3D" id="1.10.150.110">
    <property type="entry name" value="DNA polymerase beta, N-terminal domain-like"/>
    <property type="match status" value="1"/>
</dbReference>